<proteinExistence type="inferred from homology"/>
<dbReference type="PROSITE" id="PS51808">
    <property type="entry name" value="CHCH"/>
    <property type="match status" value="1"/>
</dbReference>
<dbReference type="Proteomes" id="UP001360560">
    <property type="component" value="Unassembled WGS sequence"/>
</dbReference>
<accession>A0AAV5QN67</accession>
<sequence>MGNIMSTSFAPECTEAKKKYDDCFNSWYTDKFLAGKSMQNECTELWYDYKACVDAALVKRGMVKMVDEARKDAPFETGGIPQDNSDATNEK</sequence>
<evidence type="ECO:0000313" key="3">
    <source>
        <dbReference type="EMBL" id="GMM36109.1"/>
    </source>
</evidence>
<comment type="similarity">
    <text evidence="1">Belongs to the TRIAP1/MDM35 family.</text>
</comment>
<dbReference type="EMBL" id="BTFZ01000011">
    <property type="protein sequence ID" value="GMM36109.1"/>
    <property type="molecule type" value="Genomic_DNA"/>
</dbReference>
<organism evidence="3 4">
    <name type="scientific">Saccharomycopsis crataegensis</name>
    <dbReference type="NCBI Taxonomy" id="43959"/>
    <lineage>
        <taxon>Eukaryota</taxon>
        <taxon>Fungi</taxon>
        <taxon>Dikarya</taxon>
        <taxon>Ascomycota</taxon>
        <taxon>Saccharomycotina</taxon>
        <taxon>Saccharomycetes</taxon>
        <taxon>Saccharomycopsidaceae</taxon>
        <taxon>Saccharomycopsis</taxon>
    </lineage>
</organism>
<dbReference type="Pfam" id="PF05254">
    <property type="entry name" value="UPF0203"/>
    <property type="match status" value="1"/>
</dbReference>
<dbReference type="GO" id="GO:0005634">
    <property type="term" value="C:nucleus"/>
    <property type="evidence" value="ECO:0007669"/>
    <property type="project" value="TreeGrafter"/>
</dbReference>
<dbReference type="GO" id="GO:0005758">
    <property type="term" value="C:mitochondrial intermembrane space"/>
    <property type="evidence" value="ECO:0007669"/>
    <property type="project" value="TreeGrafter"/>
</dbReference>
<keyword evidence="4" id="KW-1185">Reference proteome</keyword>
<reference evidence="3 4" key="1">
    <citation type="journal article" date="2023" name="Elife">
        <title>Identification of key yeast species and microbe-microbe interactions impacting larval growth of Drosophila in the wild.</title>
        <authorList>
            <person name="Mure A."/>
            <person name="Sugiura Y."/>
            <person name="Maeda R."/>
            <person name="Honda K."/>
            <person name="Sakurai N."/>
            <person name="Takahashi Y."/>
            <person name="Watada M."/>
            <person name="Katoh T."/>
            <person name="Gotoh A."/>
            <person name="Gotoh Y."/>
            <person name="Taniguchi I."/>
            <person name="Nakamura K."/>
            <person name="Hayashi T."/>
            <person name="Katayama T."/>
            <person name="Uemura T."/>
            <person name="Hattori Y."/>
        </authorList>
    </citation>
    <scope>NUCLEOTIDE SEQUENCE [LARGE SCALE GENOMIC DNA]</scope>
    <source>
        <strain evidence="3 4">SC-9</strain>
    </source>
</reference>
<keyword evidence="2" id="KW-1015">Disulfide bond</keyword>
<dbReference type="AlphaFoldDB" id="A0AAV5QN67"/>
<dbReference type="GO" id="GO:0045332">
    <property type="term" value="P:phospholipid translocation"/>
    <property type="evidence" value="ECO:0007669"/>
    <property type="project" value="TreeGrafter"/>
</dbReference>
<comment type="caution">
    <text evidence="3">The sequence shown here is derived from an EMBL/GenBank/DDBJ whole genome shotgun (WGS) entry which is preliminary data.</text>
</comment>
<evidence type="ECO:0000256" key="1">
    <source>
        <dbReference type="ARBA" id="ARBA00006196"/>
    </source>
</evidence>
<evidence type="ECO:0000256" key="2">
    <source>
        <dbReference type="ARBA" id="ARBA00023157"/>
    </source>
</evidence>
<dbReference type="PANTHER" id="PTHR46403:SF1">
    <property type="entry name" value="TP53-REGULATED INHIBITOR OF APOPTOSIS 1"/>
    <property type="match status" value="1"/>
</dbReference>
<dbReference type="GO" id="GO:1990050">
    <property type="term" value="F:phosphatidic acid transfer activity"/>
    <property type="evidence" value="ECO:0007669"/>
    <property type="project" value="TreeGrafter"/>
</dbReference>
<dbReference type="GO" id="GO:0005829">
    <property type="term" value="C:cytosol"/>
    <property type="evidence" value="ECO:0007669"/>
    <property type="project" value="TreeGrafter"/>
</dbReference>
<dbReference type="InterPro" id="IPR007918">
    <property type="entry name" value="MDM35_apoptosis"/>
</dbReference>
<dbReference type="PANTHER" id="PTHR46403">
    <property type="entry name" value="TP53-REGULATED INHIBITOR OF APOPTOSIS 1"/>
    <property type="match status" value="1"/>
</dbReference>
<dbReference type="RefSeq" id="XP_064853105.1">
    <property type="nucleotide sequence ID" value="XM_064997033.1"/>
</dbReference>
<evidence type="ECO:0000313" key="4">
    <source>
        <dbReference type="Proteomes" id="UP001360560"/>
    </source>
</evidence>
<gene>
    <name evidence="3" type="ORF">DASC09_034340</name>
</gene>
<protein>
    <submittedName>
        <fullName evidence="3">Mdm35 protein</fullName>
    </submittedName>
</protein>
<dbReference type="GeneID" id="90074084"/>
<name>A0AAV5QN67_9ASCO</name>